<dbReference type="CDD" id="cd04179">
    <property type="entry name" value="DPM_DPG-synthase_like"/>
    <property type="match status" value="1"/>
</dbReference>
<sequence length="312" mass="34874">MVFSKDDVCVLIPTLNEKATVGLVIEELQSLGYHNILVVDGHSTDGTPDIARDLGATVMTQQGKGKGAAMIEAFSVITKPYILMLDGDGTNPPEYADAMIEPLASGRADHVIGNRLNEYERGALTRLNLWGNKLMNTLFKWAHGVYMTDILSGYRAFTLDSLKQMNLKEAGFEIETEISSAVIHRGLKFEVVPTFYKKRPGSPTKLHPVRDGYKILRAINKYGKMNNPLFHFSVIGVVMGIAGFCLGLYVLFEWLAGIEHLFMGILTMLLIIAGILTFMIGFISDMILGYHREVMQEMRKLRIQINELEKKN</sequence>
<keyword evidence="1" id="KW-1133">Transmembrane helix</keyword>
<dbReference type="PANTHER" id="PTHR48090">
    <property type="entry name" value="UNDECAPRENYL-PHOSPHATE 4-DEOXY-4-FORMAMIDO-L-ARABINOSE TRANSFERASE-RELATED"/>
    <property type="match status" value="1"/>
</dbReference>
<dbReference type="InterPro" id="IPR050256">
    <property type="entry name" value="Glycosyltransferase_2"/>
</dbReference>
<dbReference type="Gene3D" id="3.90.550.10">
    <property type="entry name" value="Spore Coat Polysaccharide Biosynthesis Protein SpsA, Chain A"/>
    <property type="match status" value="1"/>
</dbReference>
<feature type="domain" description="Glycosyltransferase 2-like" evidence="2">
    <location>
        <begin position="9"/>
        <end position="129"/>
    </location>
</feature>
<feature type="transmembrane region" description="Helical" evidence="1">
    <location>
        <begin position="229"/>
        <end position="252"/>
    </location>
</feature>
<organism evidence="3 4">
    <name type="scientific">Methanorbis furvi</name>
    <dbReference type="NCBI Taxonomy" id="3028299"/>
    <lineage>
        <taxon>Archaea</taxon>
        <taxon>Methanobacteriati</taxon>
        <taxon>Methanobacteriota</taxon>
        <taxon>Stenosarchaea group</taxon>
        <taxon>Methanomicrobia</taxon>
        <taxon>Methanomicrobiales</taxon>
        <taxon>Methanocorpusculaceae</taxon>
        <taxon>Methanorbis</taxon>
    </lineage>
</organism>
<dbReference type="SUPFAM" id="SSF53448">
    <property type="entry name" value="Nucleotide-diphospho-sugar transferases"/>
    <property type="match status" value="1"/>
</dbReference>
<dbReference type="Proteomes" id="UP001273136">
    <property type="component" value="Unassembled WGS sequence"/>
</dbReference>
<reference evidence="3" key="1">
    <citation type="submission" date="2023-06" db="EMBL/GenBank/DDBJ databases">
        <title>Genome sequence of Methancorpusculaceae sp. Ag1.</title>
        <authorList>
            <person name="Protasov E."/>
            <person name="Platt K."/>
            <person name="Poehlein A."/>
            <person name="Daniel R."/>
            <person name="Brune A."/>
        </authorList>
    </citation>
    <scope>NUCLEOTIDE SEQUENCE</scope>
    <source>
        <strain evidence="3">Ag1</strain>
    </source>
</reference>
<dbReference type="InterPro" id="IPR026456">
    <property type="entry name" value="GCTrfase_AglJ"/>
</dbReference>
<keyword evidence="1" id="KW-0472">Membrane</keyword>
<dbReference type="GO" id="GO:0016757">
    <property type="term" value="F:glycosyltransferase activity"/>
    <property type="evidence" value="ECO:0007669"/>
    <property type="project" value="InterPro"/>
</dbReference>
<dbReference type="InterPro" id="IPR001173">
    <property type="entry name" value="Glyco_trans_2-like"/>
</dbReference>
<evidence type="ECO:0000259" key="2">
    <source>
        <dbReference type="Pfam" id="PF00535"/>
    </source>
</evidence>
<proteinExistence type="predicted"/>
<accession>A0AAE4SA57</accession>
<protein>
    <recommendedName>
        <fullName evidence="2">Glycosyltransferase 2-like domain-containing protein</fullName>
    </recommendedName>
</protein>
<dbReference type="AlphaFoldDB" id="A0AAE4SA57"/>
<comment type="caution">
    <text evidence="3">The sequence shown here is derived from an EMBL/GenBank/DDBJ whole genome shotgun (WGS) entry which is preliminary data.</text>
</comment>
<evidence type="ECO:0000313" key="4">
    <source>
        <dbReference type="Proteomes" id="UP001273136"/>
    </source>
</evidence>
<dbReference type="RefSeq" id="WP_338094366.1">
    <property type="nucleotide sequence ID" value="NZ_JAWDKA010000005.1"/>
</dbReference>
<dbReference type="EMBL" id="JAWDKA010000005">
    <property type="protein sequence ID" value="MDV0441966.1"/>
    <property type="molecule type" value="Genomic_DNA"/>
</dbReference>
<evidence type="ECO:0000313" key="3">
    <source>
        <dbReference type="EMBL" id="MDV0441966.1"/>
    </source>
</evidence>
<dbReference type="NCBIfam" id="TIGR04182">
    <property type="entry name" value="glyco_TIGR04182"/>
    <property type="match status" value="1"/>
</dbReference>
<evidence type="ECO:0000256" key="1">
    <source>
        <dbReference type="SAM" id="Phobius"/>
    </source>
</evidence>
<name>A0AAE4SA57_9EURY</name>
<feature type="transmembrane region" description="Helical" evidence="1">
    <location>
        <begin position="264"/>
        <end position="290"/>
    </location>
</feature>
<dbReference type="Pfam" id="PF00535">
    <property type="entry name" value="Glycos_transf_2"/>
    <property type="match status" value="1"/>
</dbReference>
<keyword evidence="4" id="KW-1185">Reference proteome</keyword>
<dbReference type="PANTHER" id="PTHR48090:SF7">
    <property type="entry name" value="RFBJ PROTEIN"/>
    <property type="match status" value="1"/>
</dbReference>
<gene>
    <name evidence="3" type="ORF">McpAg1_11830</name>
</gene>
<keyword evidence="1" id="KW-0812">Transmembrane</keyword>
<dbReference type="InterPro" id="IPR029044">
    <property type="entry name" value="Nucleotide-diphossugar_trans"/>
</dbReference>